<protein>
    <submittedName>
        <fullName evidence="2">Uncharacterized protein</fullName>
    </submittedName>
</protein>
<comment type="caution">
    <text evidence="2">The sequence shown here is derived from an EMBL/GenBank/DDBJ whole genome shotgun (WGS) entry which is preliminary data.</text>
</comment>
<accession>A0A5N5QMR6</accession>
<feature type="region of interest" description="Disordered" evidence="1">
    <location>
        <begin position="1"/>
        <end position="26"/>
    </location>
</feature>
<feature type="compositionally biased region" description="Basic residues" evidence="1">
    <location>
        <begin position="1"/>
        <end position="12"/>
    </location>
</feature>
<evidence type="ECO:0000256" key="1">
    <source>
        <dbReference type="SAM" id="MobiDB-lite"/>
    </source>
</evidence>
<gene>
    <name evidence="2" type="ORF">CTheo_3464</name>
</gene>
<dbReference type="EMBL" id="SSOP01000046">
    <property type="protein sequence ID" value="KAB5593082.1"/>
    <property type="molecule type" value="Genomic_DNA"/>
</dbReference>
<sequence>MRMHRQRSTIHRKLLETAENPLAQGTEDKSKGKVLVPILEHEVGLRGVICGRLILIDDFEVLKDDVVPEMTLYYPTESPDEPVHQGTRVTYGGSTNFRAEAQENRGTLPAQVAVASDLNEDIYCCVWCQQVACAWRPNDHCEGSFTRSHVDVRVGSLSSATLEMQFLKQLGPQYNQLRQNGETPAA</sequence>
<proteinExistence type="predicted"/>
<organism evidence="2 3">
    <name type="scientific">Ceratobasidium theobromae</name>
    <dbReference type="NCBI Taxonomy" id="1582974"/>
    <lineage>
        <taxon>Eukaryota</taxon>
        <taxon>Fungi</taxon>
        <taxon>Dikarya</taxon>
        <taxon>Basidiomycota</taxon>
        <taxon>Agaricomycotina</taxon>
        <taxon>Agaricomycetes</taxon>
        <taxon>Cantharellales</taxon>
        <taxon>Ceratobasidiaceae</taxon>
        <taxon>Ceratobasidium</taxon>
    </lineage>
</organism>
<reference evidence="2 3" key="1">
    <citation type="journal article" date="2019" name="Fungal Biol. Biotechnol.">
        <title>Draft genome sequence of fastidious pathogen Ceratobasidium theobromae, which causes vascular-streak dieback in Theobroma cacao.</title>
        <authorList>
            <person name="Ali S.S."/>
            <person name="Asman A."/>
            <person name="Shao J."/>
            <person name="Firmansyah A.P."/>
            <person name="Susilo A.W."/>
            <person name="Rosmana A."/>
            <person name="McMahon P."/>
            <person name="Junaid M."/>
            <person name="Guest D."/>
            <person name="Kheng T.Y."/>
            <person name="Meinhardt L.W."/>
            <person name="Bailey B.A."/>
        </authorList>
    </citation>
    <scope>NUCLEOTIDE SEQUENCE [LARGE SCALE GENOMIC DNA]</scope>
    <source>
        <strain evidence="2 3">CT2</strain>
    </source>
</reference>
<dbReference type="AlphaFoldDB" id="A0A5N5QMR6"/>
<dbReference type="Proteomes" id="UP000383932">
    <property type="component" value="Unassembled WGS sequence"/>
</dbReference>
<evidence type="ECO:0000313" key="2">
    <source>
        <dbReference type="EMBL" id="KAB5593082.1"/>
    </source>
</evidence>
<evidence type="ECO:0000313" key="3">
    <source>
        <dbReference type="Proteomes" id="UP000383932"/>
    </source>
</evidence>
<keyword evidence="3" id="KW-1185">Reference proteome</keyword>
<name>A0A5N5QMR6_9AGAM</name>